<evidence type="ECO:0000256" key="9">
    <source>
        <dbReference type="ARBA" id="ARBA00022842"/>
    </source>
</evidence>
<protein>
    <recommendedName>
        <fullName evidence="4 12">FAD:protein FMN transferase</fullName>
        <ecNumber evidence="3 12">2.7.1.180</ecNumber>
    </recommendedName>
    <alternativeName>
        <fullName evidence="10 12">Flavin transferase</fullName>
    </alternativeName>
</protein>
<dbReference type="InterPro" id="IPR024932">
    <property type="entry name" value="ApbE"/>
</dbReference>
<evidence type="ECO:0000256" key="11">
    <source>
        <dbReference type="ARBA" id="ARBA00048540"/>
    </source>
</evidence>
<accession>A0ABQ4PLF7</accession>
<evidence type="ECO:0000256" key="2">
    <source>
        <dbReference type="ARBA" id="ARBA00008282"/>
    </source>
</evidence>
<keyword evidence="5 12" id="KW-0285">Flavoprotein</keyword>
<keyword evidence="8 12" id="KW-0274">FAD</keyword>
<dbReference type="PIRSF" id="PIRSF006268">
    <property type="entry name" value="ApbE"/>
    <property type="match status" value="1"/>
</dbReference>
<evidence type="ECO:0000256" key="13">
    <source>
        <dbReference type="SAM" id="MobiDB-lite"/>
    </source>
</evidence>
<dbReference type="SUPFAM" id="SSF143631">
    <property type="entry name" value="ApbE-like"/>
    <property type="match status" value="1"/>
</dbReference>
<comment type="catalytic activity">
    <reaction evidence="11 12">
        <text>L-threonyl-[protein] + FAD = FMN-L-threonyl-[protein] + AMP + H(+)</text>
        <dbReference type="Rhea" id="RHEA:36847"/>
        <dbReference type="Rhea" id="RHEA-COMP:11060"/>
        <dbReference type="Rhea" id="RHEA-COMP:11061"/>
        <dbReference type="ChEBI" id="CHEBI:15378"/>
        <dbReference type="ChEBI" id="CHEBI:30013"/>
        <dbReference type="ChEBI" id="CHEBI:57692"/>
        <dbReference type="ChEBI" id="CHEBI:74257"/>
        <dbReference type="ChEBI" id="CHEBI:456215"/>
        <dbReference type="EC" id="2.7.1.180"/>
    </reaction>
</comment>
<evidence type="ECO:0000256" key="6">
    <source>
        <dbReference type="ARBA" id="ARBA00022679"/>
    </source>
</evidence>
<name>A0ABQ4PLF7_9GAMM</name>
<dbReference type="PANTHER" id="PTHR30040">
    <property type="entry name" value="THIAMINE BIOSYNTHESIS LIPOPROTEIN APBE"/>
    <property type="match status" value="1"/>
</dbReference>
<reference evidence="14 15" key="1">
    <citation type="submission" date="2021-05" db="EMBL/GenBank/DDBJ databases">
        <title>Molecular characterization for Shewanella algae harboring chromosomal blaOXA-55-like strains isolated from clinical and environment sample.</title>
        <authorList>
            <person name="Ohama Y."/>
            <person name="Aoki K."/>
            <person name="Harada S."/>
            <person name="Moriya K."/>
            <person name="Ishii Y."/>
            <person name="Tateda K."/>
        </authorList>
    </citation>
    <scope>NUCLEOTIDE SEQUENCE [LARGE SCALE GENOMIC DNA]</scope>
    <source>
        <strain evidence="14 15">LMG 23746</strain>
    </source>
</reference>
<gene>
    <name evidence="14" type="ORF">TUM4630_23870</name>
</gene>
<dbReference type="Gene3D" id="3.10.520.10">
    <property type="entry name" value="ApbE-like domains"/>
    <property type="match status" value="1"/>
</dbReference>
<dbReference type="Proteomes" id="UP000761574">
    <property type="component" value="Unassembled WGS sequence"/>
</dbReference>
<feature type="region of interest" description="Disordered" evidence="13">
    <location>
        <begin position="1"/>
        <end position="22"/>
    </location>
</feature>
<evidence type="ECO:0000256" key="1">
    <source>
        <dbReference type="ARBA" id="ARBA00001946"/>
    </source>
</evidence>
<dbReference type="PANTHER" id="PTHR30040:SF2">
    <property type="entry name" value="FAD:PROTEIN FMN TRANSFERASE"/>
    <property type="match status" value="1"/>
</dbReference>
<evidence type="ECO:0000313" key="14">
    <source>
        <dbReference type="EMBL" id="GIU48167.1"/>
    </source>
</evidence>
<evidence type="ECO:0000256" key="10">
    <source>
        <dbReference type="ARBA" id="ARBA00031306"/>
    </source>
</evidence>
<evidence type="ECO:0000256" key="7">
    <source>
        <dbReference type="ARBA" id="ARBA00022723"/>
    </source>
</evidence>
<dbReference type="EMBL" id="BPFB01000027">
    <property type="protein sequence ID" value="GIU48167.1"/>
    <property type="molecule type" value="Genomic_DNA"/>
</dbReference>
<comment type="similarity">
    <text evidence="2 12">Belongs to the ApbE family.</text>
</comment>
<dbReference type="GO" id="GO:0016740">
    <property type="term" value="F:transferase activity"/>
    <property type="evidence" value="ECO:0007669"/>
    <property type="project" value="UniProtKB-KW"/>
</dbReference>
<keyword evidence="7 12" id="KW-0479">Metal-binding</keyword>
<evidence type="ECO:0000256" key="5">
    <source>
        <dbReference type="ARBA" id="ARBA00022630"/>
    </source>
</evidence>
<organism evidence="14 15">
    <name type="scientific">Shewanella algidipiscicola</name>
    <dbReference type="NCBI Taxonomy" id="614070"/>
    <lineage>
        <taxon>Bacteria</taxon>
        <taxon>Pseudomonadati</taxon>
        <taxon>Pseudomonadota</taxon>
        <taxon>Gammaproteobacteria</taxon>
        <taxon>Alteromonadales</taxon>
        <taxon>Shewanellaceae</taxon>
        <taxon>Shewanella</taxon>
    </lineage>
</organism>
<evidence type="ECO:0000256" key="4">
    <source>
        <dbReference type="ARBA" id="ARBA00016337"/>
    </source>
</evidence>
<comment type="cofactor">
    <cofactor evidence="1">
        <name>Mg(2+)</name>
        <dbReference type="ChEBI" id="CHEBI:18420"/>
    </cofactor>
</comment>
<sequence>MAPSDSRTEMTQPPLAQGAELHPRPWGFLGQFRAMASPCELLIATSDVTTASHILNLAAHEAKRIETKYSRFITHNPLWQLNHGDGSPMPIDAETHRLLSFAQQCYSLSDGRFDISAGPLMQLWRFEDLQHGRIPSAQEIDHAKSLVDFSALHITPTSLQMPKAMSLDFGGIAKEYAVDNTARLIAERWPALSVLVNFGGDIACPVTRTSPESAWQVGIENPNALDSASALLQIRQGALATSGTTRRYLEKDHKRYGHIVDPSSGFPVANAPLSVTVLAQNCVMAGMLSTMAMLEGANAEAFLTAQGVYFQVYR</sequence>
<dbReference type="Pfam" id="PF02424">
    <property type="entry name" value="ApbE"/>
    <property type="match status" value="1"/>
</dbReference>
<evidence type="ECO:0000256" key="3">
    <source>
        <dbReference type="ARBA" id="ARBA00011955"/>
    </source>
</evidence>
<dbReference type="EC" id="2.7.1.180" evidence="3 12"/>
<comment type="caution">
    <text evidence="14">The sequence shown here is derived from an EMBL/GenBank/DDBJ whole genome shotgun (WGS) entry which is preliminary data.</text>
</comment>
<proteinExistence type="inferred from homology"/>
<evidence type="ECO:0000313" key="15">
    <source>
        <dbReference type="Proteomes" id="UP000761574"/>
    </source>
</evidence>
<evidence type="ECO:0000256" key="12">
    <source>
        <dbReference type="PIRNR" id="PIRNR006268"/>
    </source>
</evidence>
<dbReference type="InterPro" id="IPR003374">
    <property type="entry name" value="ApbE-like_sf"/>
</dbReference>
<keyword evidence="6 12" id="KW-0808">Transferase</keyword>
<keyword evidence="15" id="KW-1185">Reference proteome</keyword>
<evidence type="ECO:0000256" key="8">
    <source>
        <dbReference type="ARBA" id="ARBA00022827"/>
    </source>
</evidence>
<keyword evidence="9 12" id="KW-0460">Magnesium</keyword>